<evidence type="ECO:0000313" key="4">
    <source>
        <dbReference type="EMBL" id="CAF4446398.1"/>
    </source>
</evidence>
<organism evidence="1 6">
    <name type="scientific">Rotaria socialis</name>
    <dbReference type="NCBI Taxonomy" id="392032"/>
    <lineage>
        <taxon>Eukaryota</taxon>
        <taxon>Metazoa</taxon>
        <taxon>Spiralia</taxon>
        <taxon>Gnathifera</taxon>
        <taxon>Rotifera</taxon>
        <taxon>Eurotatoria</taxon>
        <taxon>Bdelloidea</taxon>
        <taxon>Philodinida</taxon>
        <taxon>Philodinidae</taxon>
        <taxon>Rotaria</taxon>
    </lineage>
</organism>
<reference evidence="1" key="1">
    <citation type="submission" date="2021-02" db="EMBL/GenBank/DDBJ databases">
        <authorList>
            <person name="Nowell W R."/>
        </authorList>
    </citation>
    <scope>NUCLEOTIDE SEQUENCE</scope>
</reference>
<evidence type="ECO:0000313" key="2">
    <source>
        <dbReference type="EMBL" id="CAF3748743.1"/>
    </source>
</evidence>
<dbReference type="Proteomes" id="UP000663865">
    <property type="component" value="Unassembled WGS sequence"/>
</dbReference>
<sequence>MSENENIKVKMNESGISRKTIRTDYLGPCLCFLLDFKLCGKSMCFLNHYSYPFDEDSLLLTNTLVKVLEYLFDELEDCIEREIPDEQFEADDITDATLLIAAGDPKESLRIKVAL</sequence>
<name>A0A818GC13_9BILA</name>
<evidence type="ECO:0000313" key="6">
    <source>
        <dbReference type="Proteomes" id="UP000663833"/>
    </source>
</evidence>
<evidence type="ECO:0000313" key="5">
    <source>
        <dbReference type="EMBL" id="CAF4518140.1"/>
    </source>
</evidence>
<dbReference type="Proteomes" id="UP000663851">
    <property type="component" value="Unassembled WGS sequence"/>
</dbReference>
<dbReference type="EMBL" id="CAJOBO010001899">
    <property type="protein sequence ID" value="CAF4417599.1"/>
    <property type="molecule type" value="Genomic_DNA"/>
</dbReference>
<proteinExistence type="predicted"/>
<dbReference type="EMBL" id="CAJOBS010000187">
    <property type="protein sequence ID" value="CAF4518140.1"/>
    <property type="molecule type" value="Genomic_DNA"/>
</dbReference>
<evidence type="ECO:0000313" key="1">
    <source>
        <dbReference type="EMBL" id="CAF3487474.1"/>
    </source>
</evidence>
<dbReference type="EMBL" id="CAJOBQ010001023">
    <property type="protein sequence ID" value="CAF4446398.1"/>
    <property type="molecule type" value="Genomic_DNA"/>
</dbReference>
<dbReference type="AlphaFoldDB" id="A0A818GC13"/>
<accession>A0A818GC13</accession>
<dbReference type="EMBL" id="CAJNYV010005551">
    <property type="protein sequence ID" value="CAF3748743.1"/>
    <property type="molecule type" value="Genomic_DNA"/>
</dbReference>
<dbReference type="Proteomes" id="UP000663833">
    <property type="component" value="Unassembled WGS sequence"/>
</dbReference>
<gene>
    <name evidence="3" type="ORF">HFQ381_LOCUS21315</name>
    <name evidence="2" type="ORF">KIK155_LOCUS29578</name>
    <name evidence="1" type="ORF">LUA448_LOCUS24428</name>
    <name evidence="5" type="ORF">TOA249_LOCUS4801</name>
    <name evidence="4" type="ORF">TSG867_LOCUS16632</name>
</gene>
<dbReference type="Proteomes" id="UP000663862">
    <property type="component" value="Unassembled WGS sequence"/>
</dbReference>
<evidence type="ECO:0000313" key="3">
    <source>
        <dbReference type="EMBL" id="CAF4417599.1"/>
    </source>
</evidence>
<comment type="caution">
    <text evidence="1">The sequence shown here is derived from an EMBL/GenBank/DDBJ whole genome shotgun (WGS) entry which is preliminary data.</text>
</comment>
<dbReference type="EMBL" id="CAJNYD010003252">
    <property type="protein sequence ID" value="CAF3487474.1"/>
    <property type="molecule type" value="Genomic_DNA"/>
</dbReference>
<protein>
    <submittedName>
        <fullName evidence="1">Uncharacterized protein</fullName>
    </submittedName>
</protein>
<dbReference type="Proteomes" id="UP000663838">
    <property type="component" value="Unassembled WGS sequence"/>
</dbReference>